<dbReference type="Pfam" id="PF07228">
    <property type="entry name" value="SpoIIE"/>
    <property type="match status" value="1"/>
</dbReference>
<accession>A0A9D2IWM8</accession>
<dbReference type="SMART" id="SM00331">
    <property type="entry name" value="PP2C_SIG"/>
    <property type="match status" value="1"/>
</dbReference>
<dbReference type="Gene3D" id="3.60.40.10">
    <property type="entry name" value="PPM-type phosphatase domain"/>
    <property type="match status" value="1"/>
</dbReference>
<name>A0A9D2IWM8_9FIRM</name>
<dbReference type="InterPro" id="IPR036457">
    <property type="entry name" value="PPM-type-like_dom_sf"/>
</dbReference>
<evidence type="ECO:0000256" key="2">
    <source>
        <dbReference type="SAM" id="Phobius"/>
    </source>
</evidence>
<dbReference type="InterPro" id="IPR001932">
    <property type="entry name" value="PPM-type_phosphatase-like_dom"/>
</dbReference>
<feature type="transmembrane region" description="Helical" evidence="2">
    <location>
        <begin position="147"/>
        <end position="180"/>
    </location>
</feature>
<keyword evidence="2" id="KW-0472">Membrane</keyword>
<reference evidence="4" key="1">
    <citation type="journal article" date="2021" name="PeerJ">
        <title>Extensive microbial diversity within the chicken gut microbiome revealed by metagenomics and culture.</title>
        <authorList>
            <person name="Gilroy R."/>
            <person name="Ravi A."/>
            <person name="Getino M."/>
            <person name="Pursley I."/>
            <person name="Horton D.L."/>
            <person name="Alikhan N.F."/>
            <person name="Baker D."/>
            <person name="Gharbi K."/>
            <person name="Hall N."/>
            <person name="Watson M."/>
            <person name="Adriaenssens E.M."/>
            <person name="Foster-Nyarko E."/>
            <person name="Jarju S."/>
            <person name="Secka A."/>
            <person name="Antonio M."/>
            <person name="Oren A."/>
            <person name="Chaudhuri R.R."/>
            <person name="La Ragione R."/>
            <person name="Hildebrand F."/>
            <person name="Pallen M.J."/>
        </authorList>
    </citation>
    <scope>NUCLEOTIDE SEQUENCE</scope>
    <source>
        <strain evidence="4">CHK33-5263</strain>
    </source>
</reference>
<feature type="transmembrane region" description="Helical" evidence="2">
    <location>
        <begin position="186"/>
        <end position="219"/>
    </location>
</feature>
<keyword evidence="1" id="KW-0378">Hydrolase</keyword>
<dbReference type="SUPFAM" id="SSF81606">
    <property type="entry name" value="PP2C-like"/>
    <property type="match status" value="1"/>
</dbReference>
<dbReference type="InterPro" id="IPR045768">
    <property type="entry name" value="SpoIIE_N"/>
</dbReference>
<comment type="caution">
    <text evidence="4">The sequence shown here is derived from an EMBL/GenBank/DDBJ whole genome shotgun (WGS) entry which is preliminary data.</text>
</comment>
<dbReference type="PANTHER" id="PTHR43156">
    <property type="entry name" value="STAGE II SPORULATION PROTEIN E-RELATED"/>
    <property type="match status" value="1"/>
</dbReference>
<sequence length="737" mass="79048">MILMNLALPRHEPVAFMLLFAALVCGRNPYAAVLAYLLSSITALSWMATLSMAAQGCILLLAFVLSRTFRREPGPERIAYAAAAQIPFIFLFPHEGYALLPFPVIAQKCILALFFLLAALLAEGGMRALLFRVFRCRLSGAELAQIGLLWLFLGMGLYAGLGAIVFTGVTLFLLLAAVTLAENSAAVPLAVALALPACVYEVSLLPVAVYAVYACAALLLHSYGRIAAALTMTLTFLGVQYFLGLYTQDAVTISLTILACVLPALVVALLPGKIVMRAKRSLLFYRERVLPRIAVNRNRRAVGEQLYEVSSLFREIESAFLIPETTEDADRRIARKITSTLCANCTSYASCSRADLGESFLRLVRVGRAKGKVNLIDLPAELAKHCSNVAGVLFALNKELVDYCRVSAAMDTARAGRELLARQAHGISEILKDIALRESEEYAVSGGEDALARALQEHGILSSEIFVYGEDDTLTVSMTLAESVPAKKVCAVASEALGVPLALSEKLPLTHDRACFILTKKPRYDASFGLAGCPKAGERASGDTHSILKIDERRFLVALSDGMGSGASARDVSARTLSLLESFYKTKMPSETVLATVNSLIAFSADETFSCLDLAAVNLDTGCADIVKIGSPAGFLLTEGTLKILEGESLPIGMLETIRPATMRVTMCAGDFLIFMSDGVTAAFASSADLCAYLSTLRPLNPQALAENILTAALGRVANHEPPDDMTVLTVKLTENA</sequence>
<organism evidence="4 5">
    <name type="scientific">Candidatus Gallimonas intestinigallinarum</name>
    <dbReference type="NCBI Taxonomy" id="2838604"/>
    <lineage>
        <taxon>Bacteria</taxon>
        <taxon>Bacillati</taxon>
        <taxon>Bacillota</taxon>
        <taxon>Clostridia</taxon>
        <taxon>Candidatus Gallimonas</taxon>
    </lineage>
</organism>
<evidence type="ECO:0000313" key="5">
    <source>
        <dbReference type="Proteomes" id="UP000824044"/>
    </source>
</evidence>
<feature type="transmembrane region" description="Helical" evidence="2">
    <location>
        <begin position="250"/>
        <end position="270"/>
    </location>
</feature>
<feature type="transmembrane region" description="Helical" evidence="2">
    <location>
        <begin position="41"/>
        <end position="65"/>
    </location>
</feature>
<keyword evidence="2" id="KW-1133">Transmembrane helix</keyword>
<dbReference type="GO" id="GO:0016791">
    <property type="term" value="F:phosphatase activity"/>
    <property type="evidence" value="ECO:0007669"/>
    <property type="project" value="TreeGrafter"/>
</dbReference>
<dbReference type="Pfam" id="PF19732">
    <property type="entry name" value="SpoIIE_N"/>
    <property type="match status" value="1"/>
</dbReference>
<protein>
    <submittedName>
        <fullName evidence="4">SpoIIE family protein phosphatase</fullName>
    </submittedName>
</protein>
<dbReference type="Proteomes" id="UP000824044">
    <property type="component" value="Unassembled WGS sequence"/>
</dbReference>
<feature type="transmembrane region" description="Helical" evidence="2">
    <location>
        <begin position="226"/>
        <end position="244"/>
    </location>
</feature>
<feature type="domain" description="PPM-type phosphatase" evidence="3">
    <location>
        <begin position="525"/>
        <end position="733"/>
    </location>
</feature>
<evidence type="ECO:0000313" key="4">
    <source>
        <dbReference type="EMBL" id="HIZ25157.1"/>
    </source>
</evidence>
<gene>
    <name evidence="4" type="ORF">H9812_06790</name>
</gene>
<reference evidence="4" key="2">
    <citation type="submission" date="2021-04" db="EMBL/GenBank/DDBJ databases">
        <authorList>
            <person name="Gilroy R."/>
        </authorList>
    </citation>
    <scope>NUCLEOTIDE SEQUENCE</scope>
    <source>
        <strain evidence="4">CHK33-5263</strain>
    </source>
</reference>
<keyword evidence="2" id="KW-0812">Transmembrane</keyword>
<dbReference type="EMBL" id="DXBS01000126">
    <property type="protein sequence ID" value="HIZ25157.1"/>
    <property type="molecule type" value="Genomic_DNA"/>
</dbReference>
<dbReference type="InterPro" id="IPR052016">
    <property type="entry name" value="Bact_Sigma-Reg"/>
</dbReference>
<feature type="transmembrane region" description="Helical" evidence="2">
    <location>
        <begin position="105"/>
        <end position="126"/>
    </location>
</feature>
<evidence type="ECO:0000259" key="3">
    <source>
        <dbReference type="SMART" id="SM00331"/>
    </source>
</evidence>
<proteinExistence type="predicted"/>
<dbReference type="PANTHER" id="PTHR43156:SF2">
    <property type="entry name" value="STAGE II SPORULATION PROTEIN E"/>
    <property type="match status" value="1"/>
</dbReference>
<dbReference type="AlphaFoldDB" id="A0A9D2IWM8"/>
<evidence type="ECO:0000256" key="1">
    <source>
        <dbReference type="ARBA" id="ARBA00022801"/>
    </source>
</evidence>
<feature type="transmembrane region" description="Helical" evidence="2">
    <location>
        <begin position="77"/>
        <end position="93"/>
    </location>
</feature>